<feature type="transmembrane region" description="Helical" evidence="1">
    <location>
        <begin position="94"/>
        <end position="113"/>
    </location>
</feature>
<keyword evidence="2" id="KW-0732">Signal</keyword>
<feature type="signal peptide" evidence="2">
    <location>
        <begin position="1"/>
        <end position="25"/>
    </location>
</feature>
<dbReference type="AlphaFoldDB" id="A0AA39TLD9"/>
<sequence>MRVLSVVVGLLLAPAIVDVLPGALAQQNGLWTRLRRAIGRRDDIVEPPYDLYGGPVPEEKAYTYPPYGYPPPPPPHKTSSIKTSKSTSKVLKQFVFGGLLLAGFRFTVVVYLWNLNYKCCWQQHHWWTATATATAIVIH</sequence>
<keyword evidence="1" id="KW-0472">Membrane</keyword>
<feature type="chain" id="PRO_5041398159" evidence="2">
    <location>
        <begin position="26"/>
        <end position="139"/>
    </location>
</feature>
<keyword evidence="1" id="KW-1133">Transmembrane helix</keyword>
<proteinExistence type="predicted"/>
<evidence type="ECO:0000313" key="4">
    <source>
        <dbReference type="Proteomes" id="UP001174934"/>
    </source>
</evidence>
<evidence type="ECO:0000313" key="3">
    <source>
        <dbReference type="EMBL" id="KAK0609366.1"/>
    </source>
</evidence>
<keyword evidence="4" id="KW-1185">Reference proteome</keyword>
<dbReference type="Proteomes" id="UP001174934">
    <property type="component" value="Unassembled WGS sequence"/>
</dbReference>
<organism evidence="3 4">
    <name type="scientific">Bombardia bombarda</name>
    <dbReference type="NCBI Taxonomy" id="252184"/>
    <lineage>
        <taxon>Eukaryota</taxon>
        <taxon>Fungi</taxon>
        <taxon>Dikarya</taxon>
        <taxon>Ascomycota</taxon>
        <taxon>Pezizomycotina</taxon>
        <taxon>Sordariomycetes</taxon>
        <taxon>Sordariomycetidae</taxon>
        <taxon>Sordariales</taxon>
        <taxon>Lasiosphaeriaceae</taxon>
        <taxon>Bombardia</taxon>
    </lineage>
</organism>
<gene>
    <name evidence="3" type="ORF">B0T17DRAFT_512752</name>
</gene>
<protein>
    <submittedName>
        <fullName evidence="3">Uncharacterized protein</fullName>
    </submittedName>
</protein>
<keyword evidence="1" id="KW-0812">Transmembrane</keyword>
<name>A0AA39TLD9_9PEZI</name>
<accession>A0AA39TLD9</accession>
<dbReference type="EMBL" id="JAULSR010000014">
    <property type="protein sequence ID" value="KAK0609366.1"/>
    <property type="molecule type" value="Genomic_DNA"/>
</dbReference>
<reference evidence="3" key="1">
    <citation type="submission" date="2023-06" db="EMBL/GenBank/DDBJ databases">
        <title>Genome-scale phylogeny and comparative genomics of the fungal order Sordariales.</title>
        <authorList>
            <consortium name="Lawrence Berkeley National Laboratory"/>
            <person name="Hensen N."/>
            <person name="Bonometti L."/>
            <person name="Westerberg I."/>
            <person name="Brannstrom I.O."/>
            <person name="Guillou S."/>
            <person name="Cros-Aarteil S."/>
            <person name="Calhoun S."/>
            <person name="Haridas S."/>
            <person name="Kuo A."/>
            <person name="Mondo S."/>
            <person name="Pangilinan J."/>
            <person name="Riley R."/>
            <person name="LaButti K."/>
            <person name="Andreopoulos B."/>
            <person name="Lipzen A."/>
            <person name="Chen C."/>
            <person name="Yanf M."/>
            <person name="Daum C."/>
            <person name="Ng V."/>
            <person name="Clum A."/>
            <person name="Steindorff A."/>
            <person name="Ohm R."/>
            <person name="Martin F."/>
            <person name="Silar P."/>
            <person name="Natvig D."/>
            <person name="Lalanne C."/>
            <person name="Gautier V."/>
            <person name="Ament-velasquez S.L."/>
            <person name="Kruys A."/>
            <person name="Hutchinson M.I."/>
            <person name="Powell A.J."/>
            <person name="Barry K."/>
            <person name="Miller A.N."/>
            <person name="Grigoriev I.V."/>
            <person name="Debuchy R."/>
            <person name="Gladieux P."/>
            <person name="Thoren M.H."/>
            <person name="Johannesson H."/>
        </authorList>
    </citation>
    <scope>NUCLEOTIDE SEQUENCE</scope>
    <source>
        <strain evidence="3">SMH3391-2</strain>
    </source>
</reference>
<evidence type="ECO:0000256" key="2">
    <source>
        <dbReference type="SAM" id="SignalP"/>
    </source>
</evidence>
<comment type="caution">
    <text evidence="3">The sequence shown here is derived from an EMBL/GenBank/DDBJ whole genome shotgun (WGS) entry which is preliminary data.</text>
</comment>
<evidence type="ECO:0000256" key="1">
    <source>
        <dbReference type="SAM" id="Phobius"/>
    </source>
</evidence>